<dbReference type="SUPFAM" id="SSF52518">
    <property type="entry name" value="Thiamin diphosphate-binding fold (THDP-binding)"/>
    <property type="match status" value="1"/>
</dbReference>
<dbReference type="InterPro" id="IPR005474">
    <property type="entry name" value="Transketolase_N"/>
</dbReference>
<organism evidence="4 5">
    <name type="scientific">Fusarium acutatum</name>
    <dbReference type="NCBI Taxonomy" id="78861"/>
    <lineage>
        <taxon>Eukaryota</taxon>
        <taxon>Fungi</taxon>
        <taxon>Dikarya</taxon>
        <taxon>Ascomycota</taxon>
        <taxon>Pezizomycotina</taxon>
        <taxon>Sordariomycetes</taxon>
        <taxon>Hypocreomycetidae</taxon>
        <taxon>Hypocreales</taxon>
        <taxon>Nectriaceae</taxon>
        <taxon>Fusarium</taxon>
        <taxon>Fusarium fujikuroi species complex</taxon>
    </lineage>
</organism>
<feature type="non-terminal residue" evidence="4">
    <location>
        <position position="1"/>
    </location>
</feature>
<evidence type="ECO:0000313" key="4">
    <source>
        <dbReference type="EMBL" id="KAF4438374.1"/>
    </source>
</evidence>
<dbReference type="SUPFAM" id="SSF52922">
    <property type="entry name" value="TK C-terminal domain-like"/>
    <property type="match status" value="1"/>
</dbReference>
<dbReference type="Gene3D" id="3.40.50.970">
    <property type="match status" value="1"/>
</dbReference>
<comment type="caution">
    <text evidence="4">The sequence shown here is derived from an EMBL/GenBank/DDBJ whole genome shotgun (WGS) entry which is preliminary data.</text>
</comment>
<feature type="domain" description="Transketolase N-terminal" evidence="3">
    <location>
        <begin position="52"/>
        <end position="309"/>
    </location>
</feature>
<sequence length="456" mass="51022">MNLMMHDTLSEASGNSPASESSSHDLQELDRASKLLAGFVSRLNKEGYELKASIGTALFKRVMRYAPENSHYFNRDRLVVSGHYAGRWQDLFVHLVAAKGIAFEPLRVASVFSRNTGLPCHSNQAISSAIGQAIAVKSLAMLYNKPGLELLDNMIWCIIDDAKFQQDSALSAVALAGSWKLSNVCVIYDVTYDSINNKLETNNFKTHGWNLIELVSDENLTITALCMALNTSRRSNAPTLISIQLPNRSLTRQVHSHPNNDPQFHLPLELYDVFRDVTLKSNLFEADWLVKVKRYWELYPELAWEFWNHVAIMPGTVAQHQTALTSPIPPPISSWPAEQLSRRGEHRSFRRDDFSKQPDRRSRPGRTKLEPFHIRPCDAEEAAGAFLVSIRSTKLPTTISLPQNGATSFPGHSSRLGVTRGAYGFSECYDDGFDLTLIAAGVGIYHAMGTQEFLIR</sequence>
<dbReference type="GO" id="GO:0005829">
    <property type="term" value="C:cytosol"/>
    <property type="evidence" value="ECO:0007669"/>
    <property type="project" value="TreeGrafter"/>
</dbReference>
<dbReference type="EMBL" id="JAADJF010000114">
    <property type="protein sequence ID" value="KAF4438374.1"/>
    <property type="molecule type" value="Genomic_DNA"/>
</dbReference>
<evidence type="ECO:0000259" key="3">
    <source>
        <dbReference type="Pfam" id="PF00456"/>
    </source>
</evidence>
<feature type="compositionally biased region" description="Basic and acidic residues" evidence="2">
    <location>
        <begin position="340"/>
        <end position="371"/>
    </location>
</feature>
<gene>
    <name evidence="4" type="ORF">FACUT_4927</name>
</gene>
<dbReference type="Pfam" id="PF00456">
    <property type="entry name" value="Transketolase_N"/>
    <property type="match status" value="1"/>
</dbReference>
<name>A0A8H4NHS8_9HYPO</name>
<dbReference type="GO" id="GO:0004802">
    <property type="term" value="F:transketolase activity"/>
    <property type="evidence" value="ECO:0007669"/>
    <property type="project" value="TreeGrafter"/>
</dbReference>
<feature type="compositionally biased region" description="Low complexity" evidence="2">
    <location>
        <begin position="10"/>
        <end position="21"/>
    </location>
</feature>
<comment type="cofactor">
    <cofactor evidence="1">
        <name>thiamine diphosphate</name>
        <dbReference type="ChEBI" id="CHEBI:58937"/>
    </cofactor>
</comment>
<dbReference type="AlphaFoldDB" id="A0A8H4NHS8"/>
<dbReference type="PANTHER" id="PTHR43522">
    <property type="entry name" value="TRANSKETOLASE"/>
    <property type="match status" value="1"/>
</dbReference>
<evidence type="ECO:0000256" key="1">
    <source>
        <dbReference type="ARBA" id="ARBA00001964"/>
    </source>
</evidence>
<evidence type="ECO:0000313" key="5">
    <source>
        <dbReference type="Proteomes" id="UP000536711"/>
    </source>
</evidence>
<evidence type="ECO:0000256" key="2">
    <source>
        <dbReference type="SAM" id="MobiDB-lite"/>
    </source>
</evidence>
<dbReference type="Proteomes" id="UP000536711">
    <property type="component" value="Unassembled WGS sequence"/>
</dbReference>
<dbReference type="OrthoDB" id="10253736at2759"/>
<proteinExistence type="predicted"/>
<reference evidence="4 5" key="1">
    <citation type="submission" date="2020-01" db="EMBL/GenBank/DDBJ databases">
        <title>Identification and distribution of gene clusters putatively required for synthesis of sphingolipid metabolism inhibitors in phylogenetically diverse species of the filamentous fungus Fusarium.</title>
        <authorList>
            <person name="Kim H.-S."/>
            <person name="Busman M."/>
            <person name="Brown D.W."/>
            <person name="Divon H."/>
            <person name="Uhlig S."/>
            <person name="Proctor R.H."/>
        </authorList>
    </citation>
    <scope>NUCLEOTIDE SEQUENCE [LARGE SCALE GENOMIC DNA]</scope>
    <source>
        <strain evidence="4 5">NRRL 13308</strain>
    </source>
</reference>
<dbReference type="InterPro" id="IPR029061">
    <property type="entry name" value="THDP-binding"/>
</dbReference>
<feature type="region of interest" description="Disordered" evidence="2">
    <location>
        <begin position="1"/>
        <end position="24"/>
    </location>
</feature>
<dbReference type="PANTHER" id="PTHR43522:SF6">
    <property type="entry name" value="TRANSKETOLASE-LIKE PYRIMIDINE-BINDING DOMAIN-CONTAINING PROTEIN-RELATED"/>
    <property type="match status" value="1"/>
</dbReference>
<protein>
    <submittedName>
        <fullName evidence="4">Dihydroxyacetone synthase</fullName>
    </submittedName>
</protein>
<keyword evidence="5" id="KW-1185">Reference proteome</keyword>
<dbReference type="GO" id="GO:0005634">
    <property type="term" value="C:nucleus"/>
    <property type="evidence" value="ECO:0007669"/>
    <property type="project" value="TreeGrafter"/>
</dbReference>
<feature type="region of interest" description="Disordered" evidence="2">
    <location>
        <begin position="323"/>
        <end position="371"/>
    </location>
</feature>
<accession>A0A8H4NHS8</accession>
<dbReference type="InterPro" id="IPR033247">
    <property type="entry name" value="Transketolase_fam"/>
</dbReference>
<dbReference type="InterPro" id="IPR009014">
    <property type="entry name" value="Transketo_C/PFOR_II"/>
</dbReference>
<dbReference type="GO" id="GO:0006098">
    <property type="term" value="P:pentose-phosphate shunt"/>
    <property type="evidence" value="ECO:0007669"/>
    <property type="project" value="TreeGrafter"/>
</dbReference>